<evidence type="ECO:0000313" key="2">
    <source>
        <dbReference type="EMBL" id="SUM31625.1"/>
    </source>
</evidence>
<feature type="transmembrane region" description="Helical" evidence="1">
    <location>
        <begin position="89"/>
        <end position="108"/>
    </location>
</feature>
<sequence>MGDASRKFNYKDKLAYLYGDLANTIILGLVNSFLMIYFTNVLGITGYIVGILFFTTRIIDAFVDVLIGRLCDNSKVSKEGRFRPWIRKMKYPFCISTIILFLPFINDFSMNLKIIYAFISYLLFGILLSAINIPYGSMASTITSDVKNRASLSTFRSIGAAIGGSSTGLLIPLFVYINLPNGHQIVSGNRFFIVSIICAIIAFFFYKLTYKNTVERIQFTKKEIEPINKIFISLFKNKALIALVIVDIFIVINQILTSTNITYLFHDFLSQ</sequence>
<dbReference type="PANTHER" id="PTHR11328">
    <property type="entry name" value="MAJOR FACILITATOR SUPERFAMILY DOMAIN-CONTAINING PROTEIN"/>
    <property type="match status" value="1"/>
</dbReference>
<dbReference type="Proteomes" id="UP000255277">
    <property type="component" value="Unassembled WGS sequence"/>
</dbReference>
<dbReference type="Gene3D" id="1.20.1250.20">
    <property type="entry name" value="MFS general substrate transporter like domains"/>
    <property type="match status" value="1"/>
</dbReference>
<feature type="transmembrane region" description="Helical" evidence="1">
    <location>
        <begin position="191"/>
        <end position="209"/>
    </location>
</feature>
<dbReference type="GO" id="GO:0008643">
    <property type="term" value="P:carbohydrate transport"/>
    <property type="evidence" value="ECO:0007669"/>
    <property type="project" value="InterPro"/>
</dbReference>
<feature type="transmembrane region" description="Helical" evidence="1">
    <location>
        <begin position="21"/>
        <end position="38"/>
    </location>
</feature>
<evidence type="ECO:0000313" key="3">
    <source>
        <dbReference type="Proteomes" id="UP000255277"/>
    </source>
</evidence>
<gene>
    <name evidence="2" type="primary">gph_2</name>
    <name evidence="2" type="ORF">NCTC12195_01060</name>
</gene>
<organism evidence="2 3">
    <name type="scientific">Staphylococcus gallinarum</name>
    <dbReference type="NCBI Taxonomy" id="1293"/>
    <lineage>
        <taxon>Bacteria</taxon>
        <taxon>Bacillati</taxon>
        <taxon>Bacillota</taxon>
        <taxon>Bacilli</taxon>
        <taxon>Bacillales</taxon>
        <taxon>Staphylococcaceae</taxon>
        <taxon>Staphylococcus</taxon>
    </lineage>
</organism>
<evidence type="ECO:0000256" key="1">
    <source>
        <dbReference type="SAM" id="Phobius"/>
    </source>
</evidence>
<feature type="transmembrane region" description="Helical" evidence="1">
    <location>
        <begin position="44"/>
        <end position="68"/>
    </location>
</feature>
<keyword evidence="1" id="KW-1133">Transmembrane helix</keyword>
<protein>
    <submittedName>
        <fullName evidence="2">Sugar (Glycoside-Pentoside-Hexuronide) transporter</fullName>
    </submittedName>
</protein>
<feature type="transmembrane region" description="Helical" evidence="1">
    <location>
        <begin position="158"/>
        <end position="179"/>
    </location>
</feature>
<feature type="transmembrane region" description="Helical" evidence="1">
    <location>
        <begin position="114"/>
        <end position="137"/>
    </location>
</feature>
<proteinExistence type="predicted"/>
<keyword evidence="1" id="KW-0812">Transmembrane</keyword>
<dbReference type="InterPro" id="IPR036259">
    <property type="entry name" value="MFS_trans_sf"/>
</dbReference>
<feature type="transmembrane region" description="Helical" evidence="1">
    <location>
        <begin position="239"/>
        <end position="265"/>
    </location>
</feature>
<dbReference type="GO" id="GO:0015293">
    <property type="term" value="F:symporter activity"/>
    <property type="evidence" value="ECO:0007669"/>
    <property type="project" value="InterPro"/>
</dbReference>
<dbReference type="GO" id="GO:0005886">
    <property type="term" value="C:plasma membrane"/>
    <property type="evidence" value="ECO:0007669"/>
    <property type="project" value="TreeGrafter"/>
</dbReference>
<dbReference type="EMBL" id="UHDK01000001">
    <property type="protein sequence ID" value="SUM31625.1"/>
    <property type="molecule type" value="Genomic_DNA"/>
</dbReference>
<dbReference type="AlphaFoldDB" id="A0A380FCI0"/>
<name>A0A380FCI0_STAGA</name>
<reference evidence="2 3" key="1">
    <citation type="submission" date="2018-06" db="EMBL/GenBank/DDBJ databases">
        <authorList>
            <consortium name="Pathogen Informatics"/>
            <person name="Doyle S."/>
        </authorList>
    </citation>
    <scope>NUCLEOTIDE SEQUENCE [LARGE SCALE GENOMIC DNA]</scope>
    <source>
        <strain evidence="2 3">NCTC12195</strain>
    </source>
</reference>
<dbReference type="Pfam" id="PF13347">
    <property type="entry name" value="MFS_2"/>
    <property type="match status" value="1"/>
</dbReference>
<dbReference type="InterPro" id="IPR039672">
    <property type="entry name" value="MFS_2"/>
</dbReference>
<dbReference type="SUPFAM" id="SSF103473">
    <property type="entry name" value="MFS general substrate transporter"/>
    <property type="match status" value="1"/>
</dbReference>
<keyword evidence="1" id="KW-0472">Membrane</keyword>
<accession>A0A380FCI0</accession>
<dbReference type="PANTHER" id="PTHR11328:SF24">
    <property type="entry name" value="MAJOR FACILITATOR SUPERFAMILY (MFS) PROFILE DOMAIN-CONTAINING PROTEIN"/>
    <property type="match status" value="1"/>
</dbReference>